<feature type="transmembrane region" description="Helical" evidence="2">
    <location>
        <begin position="166"/>
        <end position="190"/>
    </location>
</feature>
<keyword evidence="3" id="KW-0732">Signal</keyword>
<keyword evidence="2" id="KW-0812">Transmembrane</keyword>
<protein>
    <submittedName>
        <fullName evidence="4">Uncharacterized protein</fullName>
    </submittedName>
</protein>
<evidence type="ECO:0000256" key="2">
    <source>
        <dbReference type="SAM" id="Phobius"/>
    </source>
</evidence>
<feature type="transmembrane region" description="Helical" evidence="2">
    <location>
        <begin position="220"/>
        <end position="238"/>
    </location>
</feature>
<dbReference type="AlphaFoldDB" id="A0A135UP63"/>
<keyword evidence="2" id="KW-1133">Transmembrane helix</keyword>
<dbReference type="EMBL" id="JFFI01001205">
    <property type="protein sequence ID" value="KXH62179.1"/>
    <property type="molecule type" value="Genomic_DNA"/>
</dbReference>
<feature type="chain" id="PRO_5007805086" evidence="3">
    <location>
        <begin position="22"/>
        <end position="239"/>
    </location>
</feature>
<evidence type="ECO:0000256" key="1">
    <source>
        <dbReference type="SAM" id="MobiDB-lite"/>
    </source>
</evidence>
<evidence type="ECO:0000256" key="3">
    <source>
        <dbReference type="SAM" id="SignalP"/>
    </source>
</evidence>
<evidence type="ECO:0000313" key="5">
    <source>
        <dbReference type="Proteomes" id="UP000070121"/>
    </source>
</evidence>
<proteinExistence type="predicted"/>
<feature type="signal peptide" evidence="3">
    <location>
        <begin position="1"/>
        <end position="21"/>
    </location>
</feature>
<organism evidence="4 5">
    <name type="scientific">Colletotrichum salicis</name>
    <dbReference type="NCBI Taxonomy" id="1209931"/>
    <lineage>
        <taxon>Eukaryota</taxon>
        <taxon>Fungi</taxon>
        <taxon>Dikarya</taxon>
        <taxon>Ascomycota</taxon>
        <taxon>Pezizomycotina</taxon>
        <taxon>Sordariomycetes</taxon>
        <taxon>Hypocreomycetidae</taxon>
        <taxon>Glomerellales</taxon>
        <taxon>Glomerellaceae</taxon>
        <taxon>Colletotrichum</taxon>
        <taxon>Colletotrichum acutatum species complex</taxon>
    </lineage>
</organism>
<gene>
    <name evidence="4" type="ORF">CSAL01_05512</name>
</gene>
<dbReference type="OrthoDB" id="10453483at2759"/>
<name>A0A135UP63_9PEZI</name>
<dbReference type="Proteomes" id="UP000070121">
    <property type="component" value="Unassembled WGS sequence"/>
</dbReference>
<comment type="caution">
    <text evidence="4">The sequence shown here is derived from an EMBL/GenBank/DDBJ whole genome shotgun (WGS) entry which is preliminary data.</text>
</comment>
<feature type="region of interest" description="Disordered" evidence="1">
    <location>
        <begin position="124"/>
        <end position="144"/>
    </location>
</feature>
<keyword evidence="2" id="KW-0472">Membrane</keyword>
<evidence type="ECO:0000313" key="4">
    <source>
        <dbReference type="EMBL" id="KXH62179.1"/>
    </source>
</evidence>
<keyword evidence="5" id="KW-1185">Reference proteome</keyword>
<sequence length="239" mass="27199">MLGELSWLLAILLWGTSKVLSAHYYEEYYANKDKKQQTEVEHSTRWEFGQVLPVLLLAAPLVAVLGTFASAEKPSETNQSRDRIEVPRTSFGNIASGYDRPQQSDGDTWDLTTLSTTGSRSIVGRQHENDLSHGDTSYVEPSITNSQNQDSVRRNLFARDYYNEALWVPPWIIISFMMIWVHIFFLFWYATDVFLVEDPYNSKVAGKTSDSLDYLFDPSYGVFSLIVASYPVVGHSFIL</sequence>
<feature type="transmembrane region" description="Helical" evidence="2">
    <location>
        <begin position="51"/>
        <end position="71"/>
    </location>
</feature>
<dbReference type="STRING" id="1209931.A0A135UP63"/>
<accession>A0A135UP63</accession>
<reference evidence="4 5" key="1">
    <citation type="submission" date="2014-02" db="EMBL/GenBank/DDBJ databases">
        <title>The genome sequence of Colletotrichum salicis CBS 607.94.</title>
        <authorList>
            <person name="Baroncelli R."/>
            <person name="Thon M.R."/>
        </authorList>
    </citation>
    <scope>NUCLEOTIDE SEQUENCE [LARGE SCALE GENOMIC DNA]</scope>
    <source>
        <strain evidence="4 5">CBS 607.94</strain>
    </source>
</reference>